<organism evidence="1 2">
    <name type="scientific">Blautia intestinihominis</name>
    <dbReference type="NCBI Taxonomy" id="3133152"/>
    <lineage>
        <taxon>Bacteria</taxon>
        <taxon>Bacillati</taxon>
        <taxon>Bacillota</taxon>
        <taxon>Clostridia</taxon>
        <taxon>Lachnospirales</taxon>
        <taxon>Lachnospiraceae</taxon>
        <taxon>Blautia</taxon>
    </lineage>
</organism>
<evidence type="ECO:0008006" key="3">
    <source>
        <dbReference type="Google" id="ProtNLM"/>
    </source>
</evidence>
<accession>A0ABV1AJW3</accession>
<gene>
    <name evidence="1" type="ORF">WMO75_07085</name>
</gene>
<dbReference type="RefSeq" id="WP_118698418.1">
    <property type="nucleotide sequence ID" value="NZ_JBBMEI010000017.1"/>
</dbReference>
<reference evidence="1 2" key="1">
    <citation type="submission" date="2024-03" db="EMBL/GenBank/DDBJ databases">
        <title>Human intestinal bacterial collection.</title>
        <authorList>
            <person name="Pauvert C."/>
            <person name="Hitch T.C.A."/>
            <person name="Clavel T."/>
        </authorList>
    </citation>
    <scope>NUCLEOTIDE SEQUENCE [LARGE SCALE GENOMIC DNA]</scope>
    <source>
        <strain evidence="1 2">CLA-AA-H95</strain>
    </source>
</reference>
<dbReference type="Proteomes" id="UP001446032">
    <property type="component" value="Unassembled WGS sequence"/>
</dbReference>
<dbReference type="EMBL" id="JBBMEI010000017">
    <property type="protein sequence ID" value="MEQ2358097.1"/>
    <property type="molecule type" value="Genomic_DNA"/>
</dbReference>
<evidence type="ECO:0000313" key="1">
    <source>
        <dbReference type="EMBL" id="MEQ2358097.1"/>
    </source>
</evidence>
<name>A0ABV1AJW3_9FIRM</name>
<sequence length="173" mass="18729">MYYRNNTNAGTASVTIYGSGSFSGSITKTFQITANDFSKCNVQLSSSVFTYDGSEKKPKITVTTSAGKKLSPDTDYTLAYSDNTDAGTASVTVTGTRCYAGRKTVNFQIARAKATLTVKAASLTLNQSSKKTDIIKNKKTDGKITCKESGKHILETGKIHYCLPDPVQYFKQL</sequence>
<evidence type="ECO:0000313" key="2">
    <source>
        <dbReference type="Proteomes" id="UP001446032"/>
    </source>
</evidence>
<protein>
    <recommendedName>
        <fullName evidence="3">MBG domain-containing protein</fullName>
    </recommendedName>
</protein>
<proteinExistence type="predicted"/>
<keyword evidence="2" id="KW-1185">Reference proteome</keyword>
<comment type="caution">
    <text evidence="1">The sequence shown here is derived from an EMBL/GenBank/DDBJ whole genome shotgun (WGS) entry which is preliminary data.</text>
</comment>